<evidence type="ECO:0000256" key="4">
    <source>
        <dbReference type="ARBA" id="ARBA00022630"/>
    </source>
</evidence>
<keyword evidence="12" id="KW-1185">Reference proteome</keyword>
<dbReference type="SUPFAM" id="SSF47203">
    <property type="entry name" value="Acyl-CoA dehydrogenase C-terminal domain-like"/>
    <property type="match status" value="1"/>
</dbReference>
<proteinExistence type="inferred from homology"/>
<evidence type="ECO:0000256" key="2">
    <source>
        <dbReference type="ARBA" id="ARBA00009347"/>
    </source>
</evidence>
<dbReference type="STRING" id="1806994.A0A507BU57"/>
<comment type="subunit">
    <text evidence="3">Homodimer.</text>
</comment>
<dbReference type="GO" id="GO:0005737">
    <property type="term" value="C:cytoplasm"/>
    <property type="evidence" value="ECO:0007669"/>
    <property type="project" value="TreeGrafter"/>
</dbReference>
<dbReference type="RefSeq" id="XP_031022409.1">
    <property type="nucleotide sequence ID" value="XM_031171612.1"/>
</dbReference>
<sequence length="447" mass="49118">MATAQHISPVAAHQRPGAVMHDSGVMLSAKAVNILAKVQAFVENECIPAQPIYADQLNAMTDRWAATPPIVDVLRARARELGLWNMFLTEEYGDLGQGLSVMEYSVAPDTGNMELIAKYGTPEQKAKWLKPLMEAQIRSAFTMTEPDVASSDATNLAFKMTKTLDGKHYVLNGRKHWISGSSDPHCKLYIVVGKTDDMGGRHTSHSIVLVPKYPNNDGKVIKGLTTVRHLSVFGYDDAPHGHDELIFDNVMVPVENLVLGEGRGFEVLQGRLGGGPSLPTVNSSMRTLGVGERAMELAILECTNPQKKPFGKLKGEQGKIQWDLSEARIDLEMCKRLVYHAAAAMDAKGPKAAAREIAMAKIKVPRLVLGLIDSAIQIHGGLGISQSTELASMYAHCRTLRFADGPDEAHSQQVARNELAKADKLRIKYEMYRQKTAEYRAKYLAKM</sequence>
<dbReference type="GeneID" id="42006909"/>
<dbReference type="Gene3D" id="1.20.140.10">
    <property type="entry name" value="Butyryl-CoA Dehydrogenase, subunit A, domain 3"/>
    <property type="match status" value="1"/>
</dbReference>
<dbReference type="InterPro" id="IPR037069">
    <property type="entry name" value="AcylCoA_DH/ox_N_sf"/>
</dbReference>
<evidence type="ECO:0000256" key="3">
    <source>
        <dbReference type="ARBA" id="ARBA00011738"/>
    </source>
</evidence>
<name>A0A507BU57_9FUNG</name>
<feature type="domain" description="Acyl-CoA oxidase/dehydrogenase middle" evidence="9">
    <location>
        <begin position="140"/>
        <end position="250"/>
    </location>
</feature>
<evidence type="ECO:0000256" key="1">
    <source>
        <dbReference type="ARBA" id="ARBA00001974"/>
    </source>
</evidence>
<evidence type="ECO:0000313" key="11">
    <source>
        <dbReference type="EMBL" id="TPX30838.1"/>
    </source>
</evidence>
<dbReference type="InterPro" id="IPR046373">
    <property type="entry name" value="Acyl-CoA_Oxase/DH_mid-dom_sf"/>
</dbReference>
<dbReference type="PANTHER" id="PTHR48083:SF13">
    <property type="entry name" value="ACYL-COA DEHYDROGENASE FAMILY MEMBER 11"/>
    <property type="match status" value="1"/>
</dbReference>
<comment type="similarity">
    <text evidence="2 7">Belongs to the acyl-CoA dehydrogenase family.</text>
</comment>
<evidence type="ECO:0000313" key="12">
    <source>
        <dbReference type="Proteomes" id="UP000319731"/>
    </source>
</evidence>
<comment type="cofactor">
    <cofactor evidence="1 7">
        <name>FAD</name>
        <dbReference type="ChEBI" id="CHEBI:57692"/>
    </cofactor>
</comment>
<dbReference type="Gene3D" id="1.10.540.10">
    <property type="entry name" value="Acyl-CoA dehydrogenase/oxidase, N-terminal domain"/>
    <property type="match status" value="2"/>
</dbReference>
<dbReference type="InterPro" id="IPR009075">
    <property type="entry name" value="AcylCo_DH/oxidase_C"/>
</dbReference>
<feature type="domain" description="Acyl-CoA dehydrogenase/oxidase C-terminal" evidence="8">
    <location>
        <begin position="281"/>
        <end position="417"/>
    </location>
</feature>
<dbReference type="Pfam" id="PF02770">
    <property type="entry name" value="Acyl-CoA_dh_M"/>
    <property type="match status" value="1"/>
</dbReference>
<dbReference type="EMBL" id="QEAO01000055">
    <property type="protein sequence ID" value="TPX30838.1"/>
    <property type="molecule type" value="Genomic_DNA"/>
</dbReference>
<dbReference type="OrthoDB" id="434771at2759"/>
<dbReference type="GO" id="GO:0003995">
    <property type="term" value="F:acyl-CoA dehydrogenase activity"/>
    <property type="evidence" value="ECO:0007669"/>
    <property type="project" value="TreeGrafter"/>
</dbReference>
<evidence type="ECO:0000259" key="10">
    <source>
        <dbReference type="Pfam" id="PF02771"/>
    </source>
</evidence>
<evidence type="ECO:0000256" key="5">
    <source>
        <dbReference type="ARBA" id="ARBA00022827"/>
    </source>
</evidence>
<evidence type="ECO:0000256" key="7">
    <source>
        <dbReference type="RuleBase" id="RU362125"/>
    </source>
</evidence>
<accession>A0A507BU57</accession>
<feature type="domain" description="Acyl-CoA dehydrogenase/oxidase N-terminal" evidence="10">
    <location>
        <begin position="34"/>
        <end position="134"/>
    </location>
</feature>
<protein>
    <recommendedName>
        <fullName evidence="13">Acyl-CoA dehydrogenase</fullName>
    </recommendedName>
</protein>
<gene>
    <name evidence="11" type="ORF">SmJEL517_g05686</name>
</gene>
<evidence type="ECO:0008006" key="13">
    <source>
        <dbReference type="Google" id="ProtNLM"/>
    </source>
</evidence>
<keyword evidence="4 7" id="KW-0285">Flavoprotein</keyword>
<dbReference type="PANTHER" id="PTHR48083">
    <property type="entry name" value="MEDIUM-CHAIN SPECIFIC ACYL-COA DEHYDROGENASE, MITOCHONDRIAL-RELATED"/>
    <property type="match status" value="1"/>
</dbReference>
<reference evidence="11 12" key="1">
    <citation type="journal article" date="2019" name="Sci. Rep.">
        <title>Comparative genomics of chytrid fungi reveal insights into the obligate biotrophic and pathogenic lifestyle of Synchytrium endobioticum.</title>
        <authorList>
            <person name="van de Vossenberg B.T.L.H."/>
            <person name="Warris S."/>
            <person name="Nguyen H.D.T."/>
            <person name="van Gent-Pelzer M.P.E."/>
            <person name="Joly D.L."/>
            <person name="van de Geest H.C."/>
            <person name="Bonants P.J.M."/>
            <person name="Smith D.S."/>
            <person name="Levesque C.A."/>
            <person name="van der Lee T.A.J."/>
        </authorList>
    </citation>
    <scope>NUCLEOTIDE SEQUENCE [LARGE SCALE GENOMIC DNA]</scope>
    <source>
        <strain evidence="11 12">JEL517</strain>
    </source>
</reference>
<dbReference type="InterPro" id="IPR036250">
    <property type="entry name" value="AcylCo_DH-like_C"/>
</dbReference>
<dbReference type="GO" id="GO:0033539">
    <property type="term" value="P:fatty acid beta-oxidation using acyl-CoA dehydrogenase"/>
    <property type="evidence" value="ECO:0007669"/>
    <property type="project" value="TreeGrafter"/>
</dbReference>
<keyword evidence="6 7" id="KW-0560">Oxidoreductase</keyword>
<dbReference type="Pfam" id="PF00441">
    <property type="entry name" value="Acyl-CoA_dh_1"/>
    <property type="match status" value="1"/>
</dbReference>
<organism evidence="11 12">
    <name type="scientific">Synchytrium microbalum</name>
    <dbReference type="NCBI Taxonomy" id="1806994"/>
    <lineage>
        <taxon>Eukaryota</taxon>
        <taxon>Fungi</taxon>
        <taxon>Fungi incertae sedis</taxon>
        <taxon>Chytridiomycota</taxon>
        <taxon>Chytridiomycota incertae sedis</taxon>
        <taxon>Chytridiomycetes</taxon>
        <taxon>Synchytriales</taxon>
        <taxon>Synchytriaceae</taxon>
        <taxon>Synchytrium</taxon>
    </lineage>
</organism>
<dbReference type="InterPro" id="IPR009100">
    <property type="entry name" value="AcylCoA_DH/oxidase_NM_dom_sf"/>
</dbReference>
<evidence type="ECO:0000259" key="9">
    <source>
        <dbReference type="Pfam" id="PF02770"/>
    </source>
</evidence>
<dbReference type="Pfam" id="PF02771">
    <property type="entry name" value="Acyl-CoA_dh_N"/>
    <property type="match status" value="1"/>
</dbReference>
<keyword evidence="5 7" id="KW-0274">FAD</keyword>
<evidence type="ECO:0000256" key="6">
    <source>
        <dbReference type="ARBA" id="ARBA00023002"/>
    </source>
</evidence>
<comment type="caution">
    <text evidence="11">The sequence shown here is derived from an EMBL/GenBank/DDBJ whole genome shotgun (WGS) entry which is preliminary data.</text>
</comment>
<dbReference type="Gene3D" id="2.40.110.10">
    <property type="entry name" value="Butyryl-CoA Dehydrogenase, subunit A, domain 2"/>
    <property type="match status" value="1"/>
</dbReference>
<dbReference type="GO" id="GO:0050660">
    <property type="term" value="F:flavin adenine dinucleotide binding"/>
    <property type="evidence" value="ECO:0007669"/>
    <property type="project" value="InterPro"/>
</dbReference>
<dbReference type="InterPro" id="IPR013786">
    <property type="entry name" value="AcylCoA_DH/ox_N"/>
</dbReference>
<evidence type="ECO:0000259" key="8">
    <source>
        <dbReference type="Pfam" id="PF00441"/>
    </source>
</evidence>
<dbReference type="InterPro" id="IPR006091">
    <property type="entry name" value="Acyl-CoA_Oxase/DH_mid-dom"/>
</dbReference>
<dbReference type="AlphaFoldDB" id="A0A507BU57"/>
<dbReference type="SUPFAM" id="SSF56645">
    <property type="entry name" value="Acyl-CoA dehydrogenase NM domain-like"/>
    <property type="match status" value="1"/>
</dbReference>
<dbReference type="InterPro" id="IPR050741">
    <property type="entry name" value="Acyl-CoA_dehydrogenase"/>
</dbReference>
<dbReference type="Proteomes" id="UP000319731">
    <property type="component" value="Unassembled WGS sequence"/>
</dbReference>